<dbReference type="OrthoDB" id="86287at2157"/>
<keyword evidence="1" id="KW-1133">Transmembrane helix</keyword>
<dbReference type="Proteomes" id="UP000000663">
    <property type="component" value="Chromosome"/>
</dbReference>
<evidence type="ECO:0000313" key="3">
    <source>
        <dbReference type="Proteomes" id="UP000000663"/>
    </source>
</evidence>
<feature type="transmembrane region" description="Helical" evidence="1">
    <location>
        <begin position="352"/>
        <end position="373"/>
    </location>
</feature>
<organism evidence="2 3">
    <name type="scientific">Methanocella arvoryzae (strain DSM 22066 / NBRC 105507 / MRE50)</name>
    <dbReference type="NCBI Taxonomy" id="351160"/>
    <lineage>
        <taxon>Archaea</taxon>
        <taxon>Methanobacteriati</taxon>
        <taxon>Methanobacteriota</taxon>
        <taxon>Stenosarchaea group</taxon>
        <taxon>Methanomicrobia</taxon>
        <taxon>Methanocellales</taxon>
        <taxon>Methanocellaceae</taxon>
        <taxon>Methanocella</taxon>
    </lineage>
</organism>
<keyword evidence="1" id="KW-0472">Membrane</keyword>
<dbReference type="GeneID" id="5144290"/>
<evidence type="ECO:0000313" key="2">
    <source>
        <dbReference type="EMBL" id="CAJ36154.1"/>
    </source>
</evidence>
<proteinExistence type="predicted"/>
<dbReference type="GO" id="GO:0140359">
    <property type="term" value="F:ABC-type transporter activity"/>
    <property type="evidence" value="ECO:0007669"/>
    <property type="project" value="InterPro"/>
</dbReference>
<feature type="transmembrane region" description="Helical" evidence="1">
    <location>
        <begin position="21"/>
        <end position="40"/>
    </location>
</feature>
<keyword evidence="1" id="KW-0812">Transmembrane</keyword>
<name>Q0W639_METAR</name>
<dbReference type="KEGG" id="rci:RCIX783"/>
<dbReference type="PANTHER" id="PTHR43471">
    <property type="entry name" value="ABC TRANSPORTER PERMEASE"/>
    <property type="match status" value="1"/>
</dbReference>
<evidence type="ECO:0000256" key="1">
    <source>
        <dbReference type="SAM" id="Phobius"/>
    </source>
</evidence>
<feature type="transmembrane region" description="Helical" evidence="1">
    <location>
        <begin position="219"/>
        <end position="240"/>
    </location>
</feature>
<dbReference type="PANTHER" id="PTHR43471:SF13">
    <property type="entry name" value="ABC-2 TYPE TRANSPORT SYSTEM PERMEASE PROTEIN"/>
    <property type="match status" value="1"/>
</dbReference>
<dbReference type="AlphaFoldDB" id="Q0W639"/>
<feature type="transmembrane region" description="Helical" evidence="1">
    <location>
        <begin position="147"/>
        <end position="175"/>
    </location>
</feature>
<dbReference type="GO" id="GO:0005886">
    <property type="term" value="C:plasma membrane"/>
    <property type="evidence" value="ECO:0007669"/>
    <property type="project" value="UniProtKB-SubCell"/>
</dbReference>
<reference evidence="2 3" key="1">
    <citation type="journal article" date="2006" name="Science">
        <title>Genome of rice cluster I archaea -- the key methane producers in the rice rhizosphere.</title>
        <authorList>
            <person name="Erkel C."/>
            <person name="Kube M."/>
            <person name="Reinhardt R."/>
            <person name="Liesack W."/>
        </authorList>
    </citation>
    <scope>NUCLEOTIDE SEQUENCE [LARGE SCALE GENOMIC DNA]</scope>
    <source>
        <strain evidence="3">DSM 22066 / NBRC 105507 / MRE50</strain>
    </source>
</reference>
<accession>Q0W639</accession>
<feature type="transmembrane region" description="Helical" evidence="1">
    <location>
        <begin position="187"/>
        <end position="207"/>
    </location>
</feature>
<dbReference type="eggNOG" id="arCOG02436">
    <property type="taxonomic scope" value="Archaea"/>
</dbReference>
<dbReference type="STRING" id="351160.RCIX783"/>
<feature type="transmembrane region" description="Helical" evidence="1">
    <location>
        <begin position="102"/>
        <end position="126"/>
    </location>
</feature>
<dbReference type="RefSeq" id="WP_012036357.1">
    <property type="nucleotide sequence ID" value="NC_009464.1"/>
</dbReference>
<dbReference type="EMBL" id="AM114193">
    <property type="protein sequence ID" value="CAJ36154.1"/>
    <property type="molecule type" value="Genomic_DNA"/>
</dbReference>
<keyword evidence="3" id="KW-1185">Reference proteome</keyword>
<dbReference type="Pfam" id="PF12679">
    <property type="entry name" value="ABC2_membrane_2"/>
    <property type="match status" value="1"/>
</dbReference>
<sequence>MSGILTIAEKELRDFVTGKRFLIIFSIIVIMTIFGVITGMQDYDRQLEQYKQQQAQNQPMIASMQKQIADAEARGDDPAMIQGMKDQLDYLFNPWMPSIVDIFYRVSTPMSMAGAVLAIVMGFDLITREREEGSLKQLLTRPIYRDTVIIGKAIAGILAIVIMIGATFLIAMAILLINSMVPAGDDLLRILAFFGISVLFVVCYFTLSLMVSTITRSSTLAILCMLGLFLIFFAVPNISYEVTALITGPYPIQPDTSSIYQPSFDGNYTPPTEAQTAAMNEAQWKYQNETIAYYKKQQQINDIISYLSPQSSYNALYQAALNRQKQWDPAEAYAGHWSQKPLPIDQTLFPKWSYMLTLLAEITAALGLSYVLFMRADAT</sequence>
<protein>
    <submittedName>
        <fullName evidence="2">Predicted ABC-type transport system, permease component</fullName>
    </submittedName>
</protein>
<gene>
    <name evidence="2" type="ORF">RCIX783</name>
</gene>